<dbReference type="EMBL" id="BMFK01000001">
    <property type="protein sequence ID" value="GGE71907.1"/>
    <property type="molecule type" value="Genomic_DNA"/>
</dbReference>
<feature type="transmembrane region" description="Helical" evidence="1">
    <location>
        <begin position="132"/>
        <end position="150"/>
    </location>
</feature>
<name>A0A917ATS5_9BACI</name>
<evidence type="ECO:0000313" key="3">
    <source>
        <dbReference type="Proteomes" id="UP000605259"/>
    </source>
</evidence>
<protein>
    <recommendedName>
        <fullName evidence="4">DUF2812 domain-containing protein</fullName>
    </recommendedName>
</protein>
<feature type="transmembrane region" description="Helical" evidence="1">
    <location>
        <begin position="156"/>
        <end position="176"/>
    </location>
</feature>
<reference evidence="2" key="1">
    <citation type="journal article" date="2014" name="Int. J. Syst. Evol. Microbiol.">
        <title>Complete genome sequence of Corynebacterium casei LMG S-19264T (=DSM 44701T), isolated from a smear-ripened cheese.</title>
        <authorList>
            <consortium name="US DOE Joint Genome Institute (JGI-PGF)"/>
            <person name="Walter F."/>
            <person name="Albersmeier A."/>
            <person name="Kalinowski J."/>
            <person name="Ruckert C."/>
        </authorList>
    </citation>
    <scope>NUCLEOTIDE SEQUENCE</scope>
    <source>
        <strain evidence="2">CGMCC 1.12698</strain>
    </source>
</reference>
<comment type="caution">
    <text evidence="2">The sequence shown here is derived from an EMBL/GenBank/DDBJ whole genome shotgun (WGS) entry which is preliminary data.</text>
</comment>
<keyword evidence="1" id="KW-0812">Transmembrane</keyword>
<gene>
    <name evidence="2" type="ORF">GCM10007140_22360</name>
</gene>
<reference evidence="2" key="2">
    <citation type="submission" date="2020-09" db="EMBL/GenBank/DDBJ databases">
        <authorList>
            <person name="Sun Q."/>
            <person name="Zhou Y."/>
        </authorList>
    </citation>
    <scope>NUCLEOTIDE SEQUENCE</scope>
    <source>
        <strain evidence="2">CGMCC 1.12698</strain>
    </source>
</reference>
<organism evidence="2 3">
    <name type="scientific">Priestia taiwanensis</name>
    <dbReference type="NCBI Taxonomy" id="1347902"/>
    <lineage>
        <taxon>Bacteria</taxon>
        <taxon>Bacillati</taxon>
        <taxon>Bacillota</taxon>
        <taxon>Bacilli</taxon>
        <taxon>Bacillales</taxon>
        <taxon>Bacillaceae</taxon>
        <taxon>Priestia</taxon>
    </lineage>
</organism>
<evidence type="ECO:0000256" key="1">
    <source>
        <dbReference type="SAM" id="Phobius"/>
    </source>
</evidence>
<keyword evidence="1" id="KW-1133">Transmembrane helix</keyword>
<dbReference type="InterPro" id="IPR021359">
    <property type="entry name" value="DUF2812"/>
</dbReference>
<dbReference type="Proteomes" id="UP000605259">
    <property type="component" value="Unassembled WGS sequence"/>
</dbReference>
<dbReference type="AlphaFoldDB" id="A0A917ATS5"/>
<proteinExistence type="predicted"/>
<evidence type="ECO:0008006" key="4">
    <source>
        <dbReference type="Google" id="ProtNLM"/>
    </source>
</evidence>
<keyword evidence="1" id="KW-0472">Membrane</keyword>
<sequence>MFKKRAVKRETKKFDNFTKEEQWLQQLLQDGWILTNYDSDDTEENCDYVFEPIKHEEQKEGTYKIDYRSFSNEDDFEEYISLFEETKWTVIKKKLNEPRRIFYTEIQNKNSDIFSDSESYIEREKERMSNSLQNIIIGTSMFIILFILYLNYRITSFGGVSFITLFSTIPSMISYYKHRKAYKSLVAQQN</sequence>
<keyword evidence="3" id="KW-1185">Reference proteome</keyword>
<dbReference type="Pfam" id="PF11193">
    <property type="entry name" value="DUF2812"/>
    <property type="match status" value="1"/>
</dbReference>
<accession>A0A917ATS5</accession>
<dbReference type="RefSeq" id="WP_188388429.1">
    <property type="nucleotide sequence ID" value="NZ_BMFK01000001.1"/>
</dbReference>
<evidence type="ECO:0000313" key="2">
    <source>
        <dbReference type="EMBL" id="GGE71907.1"/>
    </source>
</evidence>